<comment type="caution">
    <text evidence="2">The sequence shown here is derived from an EMBL/GenBank/DDBJ whole genome shotgun (WGS) entry which is preliminary data.</text>
</comment>
<protein>
    <submittedName>
        <fullName evidence="2">Tail protein</fullName>
    </submittedName>
</protein>
<reference evidence="2 3" key="1">
    <citation type="journal article" date="2019" name="Microbiol. Resour. Announc.">
        <title>Draft Genome Sequence of the Most Traditional epsilon-Poly-l-Lysine Producer, Streptomyces albulus NBRC14147.</title>
        <authorList>
            <person name="Yamanaka K."/>
            <person name="Hamano Y."/>
        </authorList>
    </citation>
    <scope>NUCLEOTIDE SEQUENCE [LARGE SCALE GENOMIC DNA]</scope>
    <source>
        <strain evidence="2 3">NBRC 14147</strain>
    </source>
</reference>
<dbReference type="Proteomes" id="UP000288351">
    <property type="component" value="Unassembled WGS sequence"/>
</dbReference>
<dbReference type="PANTHER" id="PTHR35861">
    <property type="match status" value="1"/>
</dbReference>
<dbReference type="RefSeq" id="WP_078486894.1">
    <property type="nucleotide sequence ID" value="NZ_JBIVNQ010000013.1"/>
</dbReference>
<organism evidence="2 3">
    <name type="scientific">Streptomyces noursei</name>
    <name type="common">Streptomyces albulus</name>
    <dbReference type="NCBI Taxonomy" id="1971"/>
    <lineage>
        <taxon>Bacteria</taxon>
        <taxon>Bacillati</taxon>
        <taxon>Actinomycetota</taxon>
        <taxon>Actinomycetes</taxon>
        <taxon>Kitasatosporales</taxon>
        <taxon>Streptomycetaceae</taxon>
        <taxon>Streptomyces</taxon>
    </lineage>
</organism>
<sequence length="400" mass="42541">MRDVIEVGGTSERPPGGAVDQAPSGARFVGSAPTSVAVFLAETSGGGERPPTKLASWKGFEAAARLADGASDAEQTTRRILVSKTLWAAVHGWFANGGGECYLAPVVGPGGLADTLKQLESLDEIAIVLAPDLWSGTTDQEASQEAAGLIADHCQQMADRVAVLHLPNEAPPGNVAATLGVESAEARRYATAYYPWINVQDPGDPNAAPLTVPAIGHAAGVWARVDQDRGVHKAPANEGLRGVLGLTHELSDAEHRALNDQGVNAIRNFPGSGPLIWGARTLAAADETEVENSYLNVRRAVNSLRRSIRRSTTWAVFEPNDERLQTSVRAMVTSFLTGLWRRGVLVGRSAEEAFYVVCDETNNPPEKGSQGKLLVQIGVALVRPAEFITFQVDQITERSS</sequence>
<dbReference type="Pfam" id="PF17482">
    <property type="entry name" value="Phage_sheath_1C"/>
    <property type="match status" value="1"/>
</dbReference>
<dbReference type="Pfam" id="PF04984">
    <property type="entry name" value="Phage_sheath_1"/>
    <property type="match status" value="1"/>
</dbReference>
<dbReference type="PANTHER" id="PTHR35861:SF1">
    <property type="entry name" value="PHAGE TAIL SHEATH PROTEIN"/>
    <property type="match status" value="1"/>
</dbReference>
<dbReference type="Gene3D" id="3.40.50.11780">
    <property type="match status" value="1"/>
</dbReference>
<dbReference type="InterPro" id="IPR020287">
    <property type="entry name" value="Tail_sheath_C"/>
</dbReference>
<dbReference type="EMBL" id="BHXC01000006">
    <property type="protein sequence ID" value="GCB89001.1"/>
    <property type="molecule type" value="Genomic_DNA"/>
</dbReference>
<dbReference type="eggNOG" id="COG3497">
    <property type="taxonomic scope" value="Bacteria"/>
</dbReference>
<dbReference type="InterPro" id="IPR052042">
    <property type="entry name" value="Tail_sheath_structural"/>
</dbReference>
<dbReference type="InterPro" id="IPR035089">
    <property type="entry name" value="Phage_sheath_subtilisin"/>
</dbReference>
<evidence type="ECO:0000313" key="3">
    <source>
        <dbReference type="Proteomes" id="UP000288351"/>
    </source>
</evidence>
<comment type="similarity">
    <text evidence="1">Belongs to the myoviridae tail sheath protein family.</text>
</comment>
<evidence type="ECO:0000256" key="1">
    <source>
        <dbReference type="ARBA" id="ARBA00008005"/>
    </source>
</evidence>
<accession>A0A059VPR9</accession>
<gene>
    <name evidence="2" type="ORF">SALB_01674</name>
</gene>
<evidence type="ECO:0000313" key="2">
    <source>
        <dbReference type="EMBL" id="GCB89001.1"/>
    </source>
</evidence>
<proteinExistence type="inferred from homology"/>
<dbReference type="AlphaFoldDB" id="A0A059VPR9"/>
<name>A0A059VPR9_STRNR</name>
<dbReference type="STRING" id="68570.DC74_867"/>